<feature type="non-terminal residue" evidence="4">
    <location>
        <position position="1"/>
    </location>
</feature>
<keyword evidence="2 3" id="KW-0040">ANK repeat</keyword>
<dbReference type="SMART" id="SM00248">
    <property type="entry name" value="ANK"/>
    <property type="match status" value="4"/>
</dbReference>
<dbReference type="InterPro" id="IPR036770">
    <property type="entry name" value="Ankyrin_rpt-contain_sf"/>
</dbReference>
<evidence type="ECO:0000256" key="3">
    <source>
        <dbReference type="PROSITE-ProRule" id="PRU00023"/>
    </source>
</evidence>
<feature type="repeat" description="ANK" evidence="3">
    <location>
        <begin position="64"/>
        <end position="93"/>
    </location>
</feature>
<name>A0A5J5EMI6_9PEZI</name>
<protein>
    <submittedName>
        <fullName evidence="4">Ankyrin repeat protein</fullName>
    </submittedName>
</protein>
<evidence type="ECO:0000313" key="5">
    <source>
        <dbReference type="Proteomes" id="UP000326924"/>
    </source>
</evidence>
<evidence type="ECO:0000256" key="2">
    <source>
        <dbReference type="ARBA" id="ARBA00023043"/>
    </source>
</evidence>
<accession>A0A5J5EMI6</accession>
<dbReference type="InParanoid" id="A0A5J5EMI6"/>
<dbReference type="AlphaFoldDB" id="A0A5J5EMI6"/>
<sequence length="135" mass="14411">LGSTPLHCVASRGQVAVARLLISHGVDVSAAEADGVTPLHRAAFQQNSQIPQLLGADVSPTDNYGLTPLYDADRMGHEVVARALIENGAAVSANFWDGSTLLLHALLRSHERVARVLIDHRPNAHRAWRQGVGDG</sequence>
<dbReference type="Pfam" id="PF00023">
    <property type="entry name" value="Ank"/>
    <property type="match status" value="1"/>
</dbReference>
<organism evidence="4 5">
    <name type="scientific">Sphaerosporella brunnea</name>
    <dbReference type="NCBI Taxonomy" id="1250544"/>
    <lineage>
        <taxon>Eukaryota</taxon>
        <taxon>Fungi</taxon>
        <taxon>Dikarya</taxon>
        <taxon>Ascomycota</taxon>
        <taxon>Pezizomycotina</taxon>
        <taxon>Pezizomycetes</taxon>
        <taxon>Pezizales</taxon>
        <taxon>Pyronemataceae</taxon>
        <taxon>Sphaerosporella</taxon>
    </lineage>
</organism>
<dbReference type="PRINTS" id="PR01415">
    <property type="entry name" value="ANKYRIN"/>
</dbReference>
<dbReference type="PANTHER" id="PTHR24189:SF50">
    <property type="entry name" value="ANKYRIN REPEAT AND SOCS BOX PROTEIN 2"/>
    <property type="match status" value="1"/>
</dbReference>
<dbReference type="OrthoDB" id="539213at2759"/>
<evidence type="ECO:0000313" key="4">
    <source>
        <dbReference type="EMBL" id="KAA8896269.1"/>
    </source>
</evidence>
<dbReference type="InterPro" id="IPR002110">
    <property type="entry name" value="Ankyrin_rpt"/>
</dbReference>
<keyword evidence="5" id="KW-1185">Reference proteome</keyword>
<dbReference type="EMBL" id="VXIS01000218">
    <property type="protein sequence ID" value="KAA8896269.1"/>
    <property type="molecule type" value="Genomic_DNA"/>
</dbReference>
<feature type="repeat" description="ANK" evidence="3">
    <location>
        <begin position="1"/>
        <end position="33"/>
    </location>
</feature>
<dbReference type="InterPro" id="IPR050745">
    <property type="entry name" value="Multifunctional_regulatory"/>
</dbReference>
<dbReference type="PANTHER" id="PTHR24189">
    <property type="entry name" value="MYOTROPHIN"/>
    <property type="match status" value="1"/>
</dbReference>
<evidence type="ECO:0000256" key="1">
    <source>
        <dbReference type="ARBA" id="ARBA00022737"/>
    </source>
</evidence>
<dbReference type="SUPFAM" id="SSF48403">
    <property type="entry name" value="Ankyrin repeat"/>
    <property type="match status" value="1"/>
</dbReference>
<dbReference type="Gene3D" id="1.25.40.20">
    <property type="entry name" value="Ankyrin repeat-containing domain"/>
    <property type="match status" value="2"/>
</dbReference>
<dbReference type="Pfam" id="PF12796">
    <property type="entry name" value="Ank_2"/>
    <property type="match status" value="1"/>
</dbReference>
<keyword evidence="1" id="KW-0677">Repeat</keyword>
<dbReference type="Proteomes" id="UP000326924">
    <property type="component" value="Unassembled WGS sequence"/>
</dbReference>
<dbReference type="PROSITE" id="PS50297">
    <property type="entry name" value="ANK_REP_REGION"/>
    <property type="match status" value="2"/>
</dbReference>
<reference evidence="4 5" key="1">
    <citation type="submission" date="2019-09" db="EMBL/GenBank/DDBJ databases">
        <title>Draft genome of the ectomycorrhizal ascomycete Sphaerosporella brunnea.</title>
        <authorList>
            <consortium name="DOE Joint Genome Institute"/>
            <person name="Benucci G.M."/>
            <person name="Marozzi G."/>
            <person name="Antonielli L."/>
            <person name="Sanchez S."/>
            <person name="Marco P."/>
            <person name="Wang X."/>
            <person name="Falini L.B."/>
            <person name="Barry K."/>
            <person name="Haridas S."/>
            <person name="Lipzen A."/>
            <person name="Labutti K."/>
            <person name="Grigoriev I.V."/>
            <person name="Murat C."/>
            <person name="Martin F."/>
            <person name="Albertini E."/>
            <person name="Donnini D."/>
            <person name="Bonito G."/>
        </authorList>
    </citation>
    <scope>NUCLEOTIDE SEQUENCE [LARGE SCALE GENOMIC DNA]</scope>
    <source>
        <strain evidence="4 5">Sb_GMNB300</strain>
    </source>
</reference>
<dbReference type="PROSITE" id="PS50088">
    <property type="entry name" value="ANK_REPEAT"/>
    <property type="match status" value="2"/>
</dbReference>
<gene>
    <name evidence="4" type="ORF">FN846DRAFT_783849</name>
</gene>
<proteinExistence type="predicted"/>
<comment type="caution">
    <text evidence="4">The sequence shown here is derived from an EMBL/GenBank/DDBJ whole genome shotgun (WGS) entry which is preliminary data.</text>
</comment>